<feature type="domain" description="DDE-1" evidence="1">
    <location>
        <begin position="2"/>
        <end position="77"/>
    </location>
</feature>
<dbReference type="InterPro" id="IPR050863">
    <property type="entry name" value="CenT-Element_Derived"/>
</dbReference>
<dbReference type="PANTHER" id="PTHR19303">
    <property type="entry name" value="TRANSPOSON"/>
    <property type="match status" value="1"/>
</dbReference>
<dbReference type="Proteomes" id="UP000694380">
    <property type="component" value="Unplaced"/>
</dbReference>
<reference evidence="2" key="1">
    <citation type="submission" date="2025-08" db="UniProtKB">
        <authorList>
            <consortium name="Ensembl"/>
        </authorList>
    </citation>
    <scope>IDENTIFICATION</scope>
</reference>
<keyword evidence="3" id="KW-1185">Reference proteome</keyword>
<dbReference type="AlphaFoldDB" id="A0A8C3IT03"/>
<dbReference type="GO" id="GO:0003677">
    <property type="term" value="F:DNA binding"/>
    <property type="evidence" value="ECO:0007669"/>
    <property type="project" value="TreeGrafter"/>
</dbReference>
<organism evidence="2 3">
    <name type="scientific">Chrysemys picta bellii</name>
    <name type="common">Western painted turtle</name>
    <name type="synonym">Emys bellii</name>
    <dbReference type="NCBI Taxonomy" id="8478"/>
    <lineage>
        <taxon>Eukaryota</taxon>
        <taxon>Metazoa</taxon>
        <taxon>Chordata</taxon>
        <taxon>Craniata</taxon>
        <taxon>Vertebrata</taxon>
        <taxon>Euteleostomi</taxon>
        <taxon>Archelosauria</taxon>
        <taxon>Testudinata</taxon>
        <taxon>Testudines</taxon>
        <taxon>Cryptodira</taxon>
        <taxon>Durocryptodira</taxon>
        <taxon>Testudinoidea</taxon>
        <taxon>Emydidae</taxon>
        <taxon>Chrysemys</taxon>
    </lineage>
</organism>
<protein>
    <recommendedName>
        <fullName evidence="1">DDE-1 domain-containing protein</fullName>
    </recommendedName>
</protein>
<evidence type="ECO:0000313" key="3">
    <source>
        <dbReference type="Proteomes" id="UP000694380"/>
    </source>
</evidence>
<dbReference type="Pfam" id="PF03184">
    <property type="entry name" value="DDE_1"/>
    <property type="match status" value="1"/>
</dbReference>
<dbReference type="GO" id="GO:0005634">
    <property type="term" value="C:nucleus"/>
    <property type="evidence" value="ECO:0007669"/>
    <property type="project" value="TreeGrafter"/>
</dbReference>
<sequence>IVVFLPLNTTSLLQPMDQGVIASFKAYYLRSTFTQTIRTTEKEGGPTRKEFWKVFNIYHAVKNIGEAWNEVKQSNFNGV</sequence>
<accession>A0A8C3IT03</accession>
<evidence type="ECO:0000259" key="1">
    <source>
        <dbReference type="Pfam" id="PF03184"/>
    </source>
</evidence>
<name>A0A8C3IT03_CHRPI</name>
<dbReference type="GeneTree" id="ENSGT00940000163154"/>
<dbReference type="InterPro" id="IPR004875">
    <property type="entry name" value="DDE_SF_endonuclease_dom"/>
</dbReference>
<proteinExistence type="predicted"/>
<reference evidence="2" key="2">
    <citation type="submission" date="2025-09" db="UniProtKB">
        <authorList>
            <consortium name="Ensembl"/>
        </authorList>
    </citation>
    <scope>IDENTIFICATION</scope>
</reference>
<dbReference type="PANTHER" id="PTHR19303:SF26">
    <property type="entry name" value="TIGGER TRANSPOSABLE ELEMENT-DERIVED PROTEIN 1"/>
    <property type="match status" value="1"/>
</dbReference>
<evidence type="ECO:0000313" key="2">
    <source>
        <dbReference type="Ensembl" id="ENSCPBP00000038349.1"/>
    </source>
</evidence>
<dbReference type="Ensembl" id="ENSCPBT00000044944.1">
    <property type="protein sequence ID" value="ENSCPBP00000038349.1"/>
    <property type="gene ID" value="ENSCPBG00000026506.1"/>
</dbReference>